<dbReference type="Gene3D" id="3.40.50.880">
    <property type="match status" value="1"/>
</dbReference>
<protein>
    <submittedName>
        <fullName evidence="2">Intracellular protease/amidase</fullName>
    </submittedName>
</protein>
<organism evidence="2 3">
    <name type="scientific">Anoxynatronum buryatiense</name>
    <dbReference type="NCBI Taxonomy" id="489973"/>
    <lineage>
        <taxon>Bacteria</taxon>
        <taxon>Bacillati</taxon>
        <taxon>Bacillota</taxon>
        <taxon>Clostridia</taxon>
        <taxon>Eubacteriales</taxon>
        <taxon>Clostridiaceae</taxon>
        <taxon>Anoxynatronum</taxon>
    </lineage>
</organism>
<dbReference type="AlphaFoldDB" id="A0AA46AJS0"/>
<dbReference type="EMBL" id="FXUF01000011">
    <property type="protein sequence ID" value="SMP63802.1"/>
    <property type="molecule type" value="Genomic_DNA"/>
</dbReference>
<dbReference type="RefSeq" id="WP_283409982.1">
    <property type="nucleotide sequence ID" value="NZ_FXUF01000011.1"/>
</dbReference>
<name>A0AA46AJS0_9CLOT</name>
<evidence type="ECO:0000259" key="1">
    <source>
        <dbReference type="Pfam" id="PF01965"/>
    </source>
</evidence>
<accession>A0AA46AJS0</accession>
<evidence type="ECO:0000313" key="3">
    <source>
        <dbReference type="Proteomes" id="UP001158066"/>
    </source>
</evidence>
<dbReference type="CDD" id="cd03140">
    <property type="entry name" value="GATase1_PfpI_3"/>
    <property type="match status" value="1"/>
</dbReference>
<dbReference type="GO" id="GO:0006355">
    <property type="term" value="P:regulation of DNA-templated transcription"/>
    <property type="evidence" value="ECO:0007669"/>
    <property type="project" value="TreeGrafter"/>
</dbReference>
<proteinExistence type="predicted"/>
<evidence type="ECO:0000313" key="2">
    <source>
        <dbReference type="EMBL" id="SMP63802.1"/>
    </source>
</evidence>
<keyword evidence="2" id="KW-0378">Hydrolase</keyword>
<gene>
    <name evidence="2" type="ORF">SAMN06296020_11162</name>
</gene>
<keyword evidence="2" id="KW-0645">Protease</keyword>
<dbReference type="GO" id="GO:0006508">
    <property type="term" value="P:proteolysis"/>
    <property type="evidence" value="ECO:0007669"/>
    <property type="project" value="UniProtKB-KW"/>
</dbReference>
<dbReference type="InterPro" id="IPR029062">
    <property type="entry name" value="Class_I_gatase-like"/>
</dbReference>
<sequence length="218" mass="24485">MTNELSCQKGYIYVLDTLADWEIGFITAELNSGRYFAENTKFELIMIGNSLKPIKTMGGITITPDMDINQVIFKEGDLLVLPGADTWMDEKNKNILEMVSNVINQKVIVAAICGATAALAQNGLLDNRKHTSNDKDYLKMSCPGYAGSHHYINAATVVDDNVITATGLAPLEFAYEVFKKIKVMKSDTVEAWYHLYQTRESRYFYSLMESMESTESME</sequence>
<dbReference type="Proteomes" id="UP001158066">
    <property type="component" value="Unassembled WGS sequence"/>
</dbReference>
<keyword evidence="3" id="KW-1185">Reference proteome</keyword>
<feature type="domain" description="DJ-1/PfpI" evidence="1">
    <location>
        <begin position="11"/>
        <end position="179"/>
    </location>
</feature>
<dbReference type="SUPFAM" id="SSF52317">
    <property type="entry name" value="Class I glutamine amidotransferase-like"/>
    <property type="match status" value="1"/>
</dbReference>
<dbReference type="PANTHER" id="PTHR43130:SF3">
    <property type="entry name" value="HTH-TYPE TRANSCRIPTIONAL REGULATOR RV1931C"/>
    <property type="match status" value="1"/>
</dbReference>
<dbReference type="Pfam" id="PF01965">
    <property type="entry name" value="DJ-1_PfpI"/>
    <property type="match status" value="1"/>
</dbReference>
<reference evidence="2" key="1">
    <citation type="submission" date="2017-05" db="EMBL/GenBank/DDBJ databases">
        <authorList>
            <person name="Varghese N."/>
            <person name="Submissions S."/>
        </authorList>
    </citation>
    <scope>NUCLEOTIDE SEQUENCE</scope>
    <source>
        <strain evidence="2">Su22</strain>
    </source>
</reference>
<comment type="caution">
    <text evidence="2">The sequence shown here is derived from an EMBL/GenBank/DDBJ whole genome shotgun (WGS) entry which is preliminary data.</text>
</comment>
<dbReference type="InterPro" id="IPR052158">
    <property type="entry name" value="INH-QAR"/>
</dbReference>
<dbReference type="PANTHER" id="PTHR43130">
    <property type="entry name" value="ARAC-FAMILY TRANSCRIPTIONAL REGULATOR"/>
    <property type="match status" value="1"/>
</dbReference>
<dbReference type="GO" id="GO:0008233">
    <property type="term" value="F:peptidase activity"/>
    <property type="evidence" value="ECO:0007669"/>
    <property type="project" value="UniProtKB-KW"/>
</dbReference>
<dbReference type="InterPro" id="IPR002818">
    <property type="entry name" value="DJ-1/PfpI"/>
</dbReference>